<dbReference type="EMBL" id="FUFT01000002">
    <property type="protein sequence ID" value="SJL82620.1"/>
    <property type="molecule type" value="Genomic_DNA"/>
</dbReference>
<protein>
    <submittedName>
        <fullName evidence="3">Putative diguanylate cyclase YeaP</fullName>
        <ecNumber evidence="3">2.7.7.65</ecNumber>
    </submittedName>
</protein>
<accession>A0A1R4B124</accession>
<dbReference type="SUPFAM" id="SSF55073">
    <property type="entry name" value="Nucleotide cyclase"/>
    <property type="match status" value="1"/>
</dbReference>
<dbReference type="CDD" id="cd01949">
    <property type="entry name" value="GGDEF"/>
    <property type="match status" value="1"/>
</dbReference>
<dbReference type="InterPro" id="IPR052163">
    <property type="entry name" value="DGC-Regulatory_Protein"/>
</dbReference>
<dbReference type="InterPro" id="IPR000160">
    <property type="entry name" value="GGDEF_dom"/>
</dbReference>
<organism evidence="3 4">
    <name type="scientific">Vibrio palustris</name>
    <dbReference type="NCBI Taxonomy" id="1918946"/>
    <lineage>
        <taxon>Bacteria</taxon>
        <taxon>Pseudomonadati</taxon>
        <taxon>Pseudomonadota</taxon>
        <taxon>Gammaproteobacteria</taxon>
        <taxon>Vibrionales</taxon>
        <taxon>Vibrionaceae</taxon>
        <taxon>Vibrio</taxon>
    </lineage>
</organism>
<dbReference type="Gene3D" id="3.30.70.270">
    <property type="match status" value="1"/>
</dbReference>
<name>A0A1R4B124_9VIBR</name>
<evidence type="ECO:0000313" key="4">
    <source>
        <dbReference type="Proteomes" id="UP000189475"/>
    </source>
</evidence>
<dbReference type="InterPro" id="IPR043128">
    <property type="entry name" value="Rev_trsase/Diguanyl_cyclase"/>
</dbReference>
<dbReference type="InterPro" id="IPR029787">
    <property type="entry name" value="Nucleotide_cyclase"/>
</dbReference>
<keyword evidence="1" id="KW-0472">Membrane</keyword>
<evidence type="ECO:0000313" key="3">
    <source>
        <dbReference type="EMBL" id="SJL82620.1"/>
    </source>
</evidence>
<keyword evidence="4" id="KW-1185">Reference proteome</keyword>
<dbReference type="PROSITE" id="PS50887">
    <property type="entry name" value="GGDEF"/>
    <property type="match status" value="1"/>
</dbReference>
<gene>
    <name evidence="3" type="primary">yeaP</name>
    <name evidence="3" type="ORF">VPAL9027_00550</name>
</gene>
<dbReference type="Proteomes" id="UP000189475">
    <property type="component" value="Unassembled WGS sequence"/>
</dbReference>
<keyword evidence="1" id="KW-1133">Transmembrane helix</keyword>
<dbReference type="AlphaFoldDB" id="A0A1R4B124"/>
<proteinExistence type="predicted"/>
<keyword evidence="3" id="KW-0548">Nucleotidyltransferase</keyword>
<feature type="domain" description="GGDEF" evidence="2">
    <location>
        <begin position="129"/>
        <end position="261"/>
    </location>
</feature>
<evidence type="ECO:0000259" key="2">
    <source>
        <dbReference type="PROSITE" id="PS50887"/>
    </source>
</evidence>
<dbReference type="RefSeq" id="WP_159439090.1">
    <property type="nucleotide sequence ID" value="NZ_AP024887.1"/>
</dbReference>
<dbReference type="EC" id="2.7.7.65" evidence="3"/>
<dbReference type="STRING" id="1918946.VPAL9027_00550"/>
<dbReference type="GO" id="GO:0052621">
    <property type="term" value="F:diguanylate cyclase activity"/>
    <property type="evidence" value="ECO:0007669"/>
    <property type="project" value="UniProtKB-EC"/>
</dbReference>
<dbReference type="Pfam" id="PF00990">
    <property type="entry name" value="GGDEF"/>
    <property type="match status" value="1"/>
</dbReference>
<feature type="transmembrane region" description="Helical" evidence="1">
    <location>
        <begin position="27"/>
        <end position="46"/>
    </location>
</feature>
<keyword evidence="1" id="KW-0812">Transmembrane</keyword>
<evidence type="ECO:0000256" key="1">
    <source>
        <dbReference type="SAM" id="Phobius"/>
    </source>
</evidence>
<dbReference type="SMART" id="SM00267">
    <property type="entry name" value="GGDEF"/>
    <property type="match status" value="1"/>
</dbReference>
<reference evidence="3 4" key="1">
    <citation type="submission" date="2017-02" db="EMBL/GenBank/DDBJ databases">
        <authorList>
            <person name="Peterson S.W."/>
        </authorList>
    </citation>
    <scope>NUCLEOTIDE SEQUENCE [LARGE SCALE GENOMIC DNA]</scope>
    <source>
        <strain evidence="3 4">CECT 9027</strain>
    </source>
</reference>
<dbReference type="PANTHER" id="PTHR46663:SF2">
    <property type="entry name" value="GGDEF DOMAIN-CONTAINING PROTEIN"/>
    <property type="match status" value="1"/>
</dbReference>
<sequence length="269" mass="30797">MPLSSNTPSNLKPVFIDKLRKSAIRDLFIIAGVFFTALSLVVVFHLEPSEQLLANVKYNNLLEINEILLLIIFSGFCAFIYIWRRFQDIKLINKEFVHKAYFDDMTQLPNRALAFERLKKQMLHTRRGGHFAVAFIDFDRFKVINDTYGHHVGDELLRQVGKRLASVVMEGEMIARLGGDEFLFVSPLDESCDIEAVMARIKSTRKETFTISHTELNVDYSIGVAIYPDDGETISELLKSADTAMYHAKLQGDEYCIYTKPETKSLSFH</sequence>
<dbReference type="NCBIfam" id="TIGR00254">
    <property type="entry name" value="GGDEF"/>
    <property type="match status" value="1"/>
</dbReference>
<keyword evidence="3" id="KW-0808">Transferase</keyword>
<feature type="transmembrane region" description="Helical" evidence="1">
    <location>
        <begin position="66"/>
        <end position="83"/>
    </location>
</feature>
<dbReference type="PANTHER" id="PTHR46663">
    <property type="entry name" value="DIGUANYLATE CYCLASE DGCT-RELATED"/>
    <property type="match status" value="1"/>
</dbReference>
<dbReference type="OrthoDB" id="9812260at2"/>